<dbReference type="OrthoDB" id="3054497at2759"/>
<accession>A0A9Q3D0Z8</accession>
<dbReference type="InterPro" id="IPR013103">
    <property type="entry name" value="RVT_2"/>
</dbReference>
<organism evidence="3 4">
    <name type="scientific">Austropuccinia psidii MF-1</name>
    <dbReference type="NCBI Taxonomy" id="1389203"/>
    <lineage>
        <taxon>Eukaryota</taxon>
        <taxon>Fungi</taxon>
        <taxon>Dikarya</taxon>
        <taxon>Basidiomycota</taxon>
        <taxon>Pucciniomycotina</taxon>
        <taxon>Pucciniomycetes</taxon>
        <taxon>Pucciniales</taxon>
        <taxon>Sphaerophragmiaceae</taxon>
        <taxon>Austropuccinia</taxon>
    </lineage>
</organism>
<name>A0A9Q3D0Z8_9BASI</name>
<dbReference type="AlphaFoldDB" id="A0A9Q3D0Z8"/>
<feature type="domain" description="Reverse transcriptase Ty1/copia-type" evidence="2">
    <location>
        <begin position="2"/>
        <end position="165"/>
    </location>
</feature>
<proteinExistence type="predicted"/>
<comment type="caution">
    <text evidence="3">The sequence shown here is derived from an EMBL/GenBank/DDBJ whole genome shotgun (WGS) entry which is preliminary data.</text>
</comment>
<protein>
    <recommendedName>
        <fullName evidence="2">Reverse transcriptase Ty1/copia-type domain-containing protein</fullName>
    </recommendedName>
</protein>
<evidence type="ECO:0000256" key="1">
    <source>
        <dbReference type="SAM" id="SignalP"/>
    </source>
</evidence>
<keyword evidence="4" id="KW-1185">Reference proteome</keyword>
<dbReference type="EMBL" id="AVOT02012108">
    <property type="protein sequence ID" value="MBW0493530.1"/>
    <property type="molecule type" value="Genomic_DNA"/>
</dbReference>
<gene>
    <name evidence="3" type="ORF">O181_033245</name>
</gene>
<evidence type="ECO:0000313" key="3">
    <source>
        <dbReference type="EMBL" id="MBW0493530.1"/>
    </source>
</evidence>
<feature type="chain" id="PRO_5040451821" description="Reverse transcriptase Ty1/copia-type domain-containing protein" evidence="1">
    <location>
        <begin position="17"/>
        <end position="206"/>
    </location>
</feature>
<keyword evidence="1" id="KW-0732">Signal</keyword>
<reference evidence="3" key="1">
    <citation type="submission" date="2021-03" db="EMBL/GenBank/DDBJ databases">
        <title>Draft genome sequence of rust myrtle Austropuccinia psidii MF-1, a brazilian biotype.</title>
        <authorList>
            <person name="Quecine M.C."/>
            <person name="Pachon D.M.R."/>
            <person name="Bonatelli M.L."/>
            <person name="Correr F.H."/>
            <person name="Franceschini L.M."/>
            <person name="Leite T.F."/>
            <person name="Margarido G.R.A."/>
            <person name="Almeida C.A."/>
            <person name="Ferrarezi J.A."/>
            <person name="Labate C.A."/>
        </authorList>
    </citation>
    <scope>NUCLEOTIDE SEQUENCE</scope>
    <source>
        <strain evidence="3">MF-1</strain>
    </source>
</reference>
<feature type="signal peptide" evidence="1">
    <location>
        <begin position="1"/>
        <end position="16"/>
    </location>
</feature>
<dbReference type="Proteomes" id="UP000765509">
    <property type="component" value="Unassembled WGS sequence"/>
</dbReference>
<evidence type="ECO:0000313" key="4">
    <source>
        <dbReference type="Proteomes" id="UP000765509"/>
    </source>
</evidence>
<dbReference type="Pfam" id="PF07727">
    <property type="entry name" value="RVT_2"/>
    <property type="match status" value="1"/>
</dbReference>
<evidence type="ECO:0000259" key="2">
    <source>
        <dbReference type="Pfam" id="PF07727"/>
    </source>
</evidence>
<sequence>MFNSLRCLLTITAALGWEIQTFDVTTAYLHSNLKDTIYVRAPQGASDMLRVLKLKKALYGLKQAGRCWWNHLRNVLKKVGFESNPEDQSTYTYNWADGKAILWVHVDYGVIVASNGELLSKLKRLLTLELMLKWEKEVNSIVGITIKKTDGGFELCQPALIRKLCSLNARNITASQPLPDMDLVSGKANAIDKEYLSWIGMLLYVA</sequence>